<organism evidence="3 4">
    <name type="scientific">Candidatus Nitrospira nitrosa</name>
    <dbReference type="NCBI Taxonomy" id="1742972"/>
    <lineage>
        <taxon>Bacteria</taxon>
        <taxon>Pseudomonadati</taxon>
        <taxon>Nitrospirota</taxon>
        <taxon>Nitrospiria</taxon>
        <taxon>Nitrospirales</taxon>
        <taxon>Nitrospiraceae</taxon>
        <taxon>Nitrospira</taxon>
    </lineage>
</organism>
<evidence type="ECO:0000259" key="2">
    <source>
        <dbReference type="PROSITE" id="PS51832"/>
    </source>
</evidence>
<dbReference type="AlphaFoldDB" id="A0A0S4LSW6"/>
<keyword evidence="3" id="KW-0378">Hydrolase</keyword>
<dbReference type="Proteomes" id="UP000199032">
    <property type="component" value="Unassembled WGS sequence"/>
</dbReference>
<feature type="compositionally biased region" description="Polar residues" evidence="1">
    <location>
        <begin position="1"/>
        <end position="12"/>
    </location>
</feature>
<sequence length="445" mass="48457">MAHPNASETQPNGPIPTRPDDLTIGMYVDLNCSWFRHPFASKTFTITSDKELTIIRGLGLDTVLVHPALSDSQGTPQNSQNDGDGRTTAAPTLPDTTGPDTVRCDTPAPPPTIVQYKESLQQANMLYRQTVAESSQALNDIKNGSESGLVAAKQMIHGLTEILVSDNASSAMGSLLGAQELDDLSVLHAMNVAVLSMLVGRQFDLGHEAMHALGTAGFLHDIGEQALPPDLRHRSWASMNTEDQKAFQQHVDFGLNMLAQFPGLPDDVLSIIRNHHERVDGSGYPARIRGDQLSLLSRIHAVVDEYESLVNTPDPLTTMTPTETLSKLYTNAKTKFSEEVVVGLIQTLSVYPPGTVVALNDHSVGLVVSINLHSRMRPLIVLYDPTVNQANPHIADLSKDPTLSIVRSIPRSELSQETSDYLNLTKWTGFFISSSLKTLEEDRAA</sequence>
<dbReference type="GO" id="GO:0016787">
    <property type="term" value="F:hydrolase activity"/>
    <property type="evidence" value="ECO:0007669"/>
    <property type="project" value="UniProtKB-KW"/>
</dbReference>
<dbReference type="PANTHER" id="PTHR43155:SF2">
    <property type="entry name" value="CYCLIC DI-GMP PHOSPHODIESTERASE PA4108"/>
    <property type="match status" value="1"/>
</dbReference>
<gene>
    <name evidence="3" type="ORF">COMA1_70039</name>
</gene>
<dbReference type="PANTHER" id="PTHR43155">
    <property type="entry name" value="CYCLIC DI-GMP PHOSPHODIESTERASE PA4108-RELATED"/>
    <property type="match status" value="1"/>
</dbReference>
<evidence type="ECO:0000313" key="4">
    <source>
        <dbReference type="Proteomes" id="UP000199032"/>
    </source>
</evidence>
<dbReference type="OrthoDB" id="9763857at2"/>
<name>A0A0S4LSW6_9BACT</name>
<feature type="region of interest" description="Disordered" evidence="1">
    <location>
        <begin position="68"/>
        <end position="106"/>
    </location>
</feature>
<dbReference type="InterPro" id="IPR037522">
    <property type="entry name" value="HD_GYP_dom"/>
</dbReference>
<dbReference type="EMBL" id="CZQA01000013">
    <property type="protein sequence ID" value="CUS39124.1"/>
    <property type="molecule type" value="Genomic_DNA"/>
</dbReference>
<dbReference type="InterPro" id="IPR021812">
    <property type="entry name" value="DUF3391"/>
</dbReference>
<dbReference type="Gene3D" id="1.10.3210.10">
    <property type="entry name" value="Hypothetical protein af1432"/>
    <property type="match status" value="1"/>
</dbReference>
<evidence type="ECO:0000256" key="1">
    <source>
        <dbReference type="SAM" id="MobiDB-lite"/>
    </source>
</evidence>
<dbReference type="PROSITE" id="PS51832">
    <property type="entry name" value="HD_GYP"/>
    <property type="match status" value="1"/>
</dbReference>
<keyword evidence="4" id="KW-1185">Reference proteome</keyword>
<feature type="region of interest" description="Disordered" evidence="1">
    <location>
        <begin position="1"/>
        <end position="20"/>
    </location>
</feature>
<accession>A0A0S4LSW6</accession>
<feature type="domain" description="HD-GYP" evidence="2">
    <location>
        <begin position="163"/>
        <end position="360"/>
    </location>
</feature>
<dbReference type="InterPro" id="IPR003607">
    <property type="entry name" value="HD/PDEase_dom"/>
</dbReference>
<dbReference type="RefSeq" id="WP_090751080.1">
    <property type="nucleotide sequence ID" value="NZ_CZQA01000013.1"/>
</dbReference>
<reference evidence="3 4" key="1">
    <citation type="submission" date="2015-10" db="EMBL/GenBank/DDBJ databases">
        <authorList>
            <person name="Gilbert D.G."/>
        </authorList>
    </citation>
    <scope>NUCLEOTIDE SEQUENCE [LARGE SCALE GENOMIC DNA]</scope>
    <source>
        <strain evidence="3">COMA1</strain>
    </source>
</reference>
<dbReference type="STRING" id="1742972.COMA1_70039"/>
<feature type="compositionally biased region" description="Polar residues" evidence="1">
    <location>
        <begin position="70"/>
        <end position="82"/>
    </location>
</feature>
<dbReference type="SUPFAM" id="SSF109604">
    <property type="entry name" value="HD-domain/PDEase-like"/>
    <property type="match status" value="1"/>
</dbReference>
<proteinExistence type="predicted"/>
<evidence type="ECO:0000313" key="3">
    <source>
        <dbReference type="EMBL" id="CUS39124.1"/>
    </source>
</evidence>
<dbReference type="Pfam" id="PF13487">
    <property type="entry name" value="HD_5"/>
    <property type="match status" value="1"/>
</dbReference>
<dbReference type="Pfam" id="PF11871">
    <property type="entry name" value="DUF3391"/>
    <property type="match status" value="1"/>
</dbReference>
<dbReference type="CDD" id="cd00077">
    <property type="entry name" value="HDc"/>
    <property type="match status" value="1"/>
</dbReference>
<protein>
    <submittedName>
        <fullName evidence="3">Putative Metal dependent phosphohydrolase</fullName>
    </submittedName>
</protein>